<accession>A0A1M5LMN2</accession>
<dbReference type="AlphaFoldDB" id="A0A1M5LMN2"/>
<name>A0A1M5LMN2_9FLAO</name>
<dbReference type="RefSeq" id="WP_139257342.1">
    <property type="nucleotide sequence ID" value="NZ_FQWF01000008.1"/>
</dbReference>
<protein>
    <submittedName>
        <fullName evidence="1">Uncharacterized protein</fullName>
    </submittedName>
</protein>
<organism evidence="1 2">
    <name type="scientific">Flavobacterium micromati</name>
    <dbReference type="NCBI Taxonomy" id="229205"/>
    <lineage>
        <taxon>Bacteria</taxon>
        <taxon>Pseudomonadati</taxon>
        <taxon>Bacteroidota</taxon>
        <taxon>Flavobacteriia</taxon>
        <taxon>Flavobacteriales</taxon>
        <taxon>Flavobacteriaceae</taxon>
        <taxon>Flavobacterium</taxon>
    </lineage>
</organism>
<dbReference type="Proteomes" id="UP000184020">
    <property type="component" value="Unassembled WGS sequence"/>
</dbReference>
<proteinExistence type="predicted"/>
<reference evidence="2" key="1">
    <citation type="submission" date="2016-11" db="EMBL/GenBank/DDBJ databases">
        <authorList>
            <person name="Varghese N."/>
            <person name="Submissions S."/>
        </authorList>
    </citation>
    <scope>NUCLEOTIDE SEQUENCE [LARGE SCALE GENOMIC DNA]</scope>
    <source>
        <strain evidence="2">DSM 17659</strain>
    </source>
</reference>
<keyword evidence="2" id="KW-1185">Reference proteome</keyword>
<evidence type="ECO:0000313" key="2">
    <source>
        <dbReference type="Proteomes" id="UP000184020"/>
    </source>
</evidence>
<evidence type="ECO:0000313" key="1">
    <source>
        <dbReference type="EMBL" id="SHG66321.1"/>
    </source>
</evidence>
<gene>
    <name evidence="1" type="ORF">SAMN05444372_108133</name>
</gene>
<dbReference type="OrthoDB" id="1329012at2"/>
<dbReference type="EMBL" id="FQWF01000008">
    <property type="protein sequence ID" value="SHG66321.1"/>
    <property type="molecule type" value="Genomic_DNA"/>
</dbReference>
<sequence length="232" mass="25835">MKIKNLLLSCSNVYTCSLFFLTFYILLPTQILAQTTQTNTYYKIISHGDKIDFGTIESGVTWTISSQDAAISPSYLNADEINGYVFKKAGVYTVVFSDASTHTEGECNHAAFPKNMLIKVSPIKMTFDFSKISFSEKIKRGSICDQIFVTVPVNVDLKDVQTAKFTIPNAMVTGVGSEITAKPVNAEVVLKNGIQLLKYQLSGVATKEAYLMFDFVDYNNNTQTYYKPEIVN</sequence>
<dbReference type="STRING" id="229205.SAMN05444372_108133"/>